<gene>
    <name evidence="2" type="ORF">HNQ61_001387</name>
</gene>
<reference evidence="2 3" key="1">
    <citation type="submission" date="2020-08" db="EMBL/GenBank/DDBJ databases">
        <title>Genomic Encyclopedia of Type Strains, Phase IV (KMG-IV): sequencing the most valuable type-strain genomes for metagenomic binning, comparative biology and taxonomic classification.</title>
        <authorList>
            <person name="Goeker M."/>
        </authorList>
    </citation>
    <scope>NUCLEOTIDE SEQUENCE [LARGE SCALE GENOMIC DNA]</scope>
    <source>
        <strain evidence="2 3">DSM 29007</strain>
    </source>
</reference>
<dbReference type="EMBL" id="JACHIA010000003">
    <property type="protein sequence ID" value="MBB6069770.1"/>
    <property type="molecule type" value="Genomic_DNA"/>
</dbReference>
<protein>
    <recommendedName>
        <fullName evidence="1">DUF4180 domain-containing protein</fullName>
    </recommendedName>
</protein>
<comment type="caution">
    <text evidence="2">The sequence shown here is derived from an EMBL/GenBank/DDBJ whole genome shotgun (WGS) entry which is preliminary data.</text>
</comment>
<sequence>MTIVSPWFELPPQPAGTFDPRAVITACIESGSHALLMDHDALPPAFFDLSTGAAGALVQGLTQYEIRMAGVVPDASIHSRPFQDFAREANRGRWFRFFPDREQAVAWLSAE</sequence>
<dbReference type="InterPro" id="IPR025438">
    <property type="entry name" value="DUF4180"/>
</dbReference>
<evidence type="ECO:0000313" key="2">
    <source>
        <dbReference type="EMBL" id="MBB6069770.1"/>
    </source>
</evidence>
<dbReference type="AlphaFoldDB" id="A0A841GRJ8"/>
<name>A0A841GRJ8_9BACT</name>
<organism evidence="2 3">
    <name type="scientific">Longimicrobium terrae</name>
    <dbReference type="NCBI Taxonomy" id="1639882"/>
    <lineage>
        <taxon>Bacteria</taxon>
        <taxon>Pseudomonadati</taxon>
        <taxon>Gemmatimonadota</taxon>
        <taxon>Longimicrobiia</taxon>
        <taxon>Longimicrobiales</taxon>
        <taxon>Longimicrobiaceae</taxon>
        <taxon>Longimicrobium</taxon>
    </lineage>
</organism>
<accession>A0A841GRJ8</accession>
<evidence type="ECO:0000259" key="1">
    <source>
        <dbReference type="Pfam" id="PF13788"/>
    </source>
</evidence>
<evidence type="ECO:0000313" key="3">
    <source>
        <dbReference type="Proteomes" id="UP000582837"/>
    </source>
</evidence>
<dbReference type="Pfam" id="PF13788">
    <property type="entry name" value="DUF4180"/>
    <property type="match status" value="1"/>
</dbReference>
<dbReference type="RefSeq" id="WP_170036095.1">
    <property type="nucleotide sequence ID" value="NZ_JABDTL010000002.1"/>
</dbReference>
<feature type="domain" description="DUF4180" evidence="1">
    <location>
        <begin position="23"/>
        <end position="108"/>
    </location>
</feature>
<keyword evidence="3" id="KW-1185">Reference proteome</keyword>
<proteinExistence type="predicted"/>
<dbReference type="Proteomes" id="UP000582837">
    <property type="component" value="Unassembled WGS sequence"/>
</dbReference>